<keyword evidence="2" id="KW-1185">Reference proteome</keyword>
<comment type="caution">
    <text evidence="1">The sequence shown here is derived from an EMBL/GenBank/DDBJ whole genome shotgun (WGS) entry which is preliminary data.</text>
</comment>
<dbReference type="Proteomes" id="UP000683925">
    <property type="component" value="Unassembled WGS sequence"/>
</dbReference>
<proteinExistence type="predicted"/>
<evidence type="ECO:0000313" key="2">
    <source>
        <dbReference type="Proteomes" id="UP000683925"/>
    </source>
</evidence>
<organism evidence="1 2">
    <name type="scientific">Paramecium octaurelia</name>
    <dbReference type="NCBI Taxonomy" id="43137"/>
    <lineage>
        <taxon>Eukaryota</taxon>
        <taxon>Sar</taxon>
        <taxon>Alveolata</taxon>
        <taxon>Ciliophora</taxon>
        <taxon>Intramacronucleata</taxon>
        <taxon>Oligohymenophorea</taxon>
        <taxon>Peniculida</taxon>
        <taxon>Parameciidae</taxon>
        <taxon>Paramecium</taxon>
    </lineage>
</organism>
<evidence type="ECO:0000313" key="1">
    <source>
        <dbReference type="EMBL" id="CAD8215223.1"/>
    </source>
</evidence>
<sequence length="171" mass="20084">MDPRLKLLQNQLNQLKAKQAQTSGQNKAISKKNLLTHKEESKRVSFLNQQVNLICYFICLSSAQRHMDFINIKQEQNCLHCLALDKVYEKVYSELLTKPQLAGVLYTFWITVIIYLELIEGNSFTHSDLVSLVLFFKSRVLIIEIELQREYGRYNESPLDSILKVCFYHYF</sequence>
<name>A0A8S1YN60_PAROT</name>
<gene>
    <name evidence="1" type="ORF">POCTA_138.1.T2150011</name>
</gene>
<accession>A0A8S1YN60</accession>
<dbReference type="EMBL" id="CAJJDP010000219">
    <property type="protein sequence ID" value="CAD8215223.1"/>
    <property type="molecule type" value="Genomic_DNA"/>
</dbReference>
<protein>
    <submittedName>
        <fullName evidence="1">Uncharacterized protein</fullName>
    </submittedName>
</protein>
<reference evidence="1" key="1">
    <citation type="submission" date="2021-01" db="EMBL/GenBank/DDBJ databases">
        <authorList>
            <consortium name="Genoscope - CEA"/>
            <person name="William W."/>
        </authorList>
    </citation>
    <scope>NUCLEOTIDE SEQUENCE</scope>
</reference>
<dbReference type="AlphaFoldDB" id="A0A8S1YN60"/>